<dbReference type="Proteomes" id="UP000515312">
    <property type="component" value="Chromosome"/>
</dbReference>
<feature type="transmembrane region" description="Helical" evidence="1">
    <location>
        <begin position="43"/>
        <end position="68"/>
    </location>
</feature>
<keyword evidence="3" id="KW-1185">Reference proteome</keyword>
<evidence type="ECO:0000313" key="2">
    <source>
        <dbReference type="EMBL" id="QNI31019.1"/>
    </source>
</evidence>
<protein>
    <submittedName>
        <fullName evidence="2">Uncharacterized protein</fullName>
    </submittedName>
</protein>
<reference evidence="2 3" key="1">
    <citation type="submission" date="2020-08" db="EMBL/GenBank/DDBJ databases">
        <title>Edaphobacter telluris sp. nov. and Acidobacterium dinghuensis sp. nov., two acidobacteria isolated from forest soil.</title>
        <authorList>
            <person name="Fu J."/>
            <person name="Qiu L."/>
        </authorList>
    </citation>
    <scope>NUCLEOTIDE SEQUENCE [LARGE SCALE GENOMIC DNA]</scope>
    <source>
        <strain evidence="2">4Y35</strain>
    </source>
</reference>
<keyword evidence="1" id="KW-1133">Transmembrane helix</keyword>
<keyword evidence="1" id="KW-0472">Membrane</keyword>
<dbReference type="KEGG" id="adin:H7849_18170"/>
<gene>
    <name evidence="2" type="ORF">H7849_18170</name>
</gene>
<accession>A0A7G8BEP9</accession>
<proteinExistence type="predicted"/>
<dbReference type="AlphaFoldDB" id="A0A7G8BEP9"/>
<dbReference type="RefSeq" id="WP_186741320.1">
    <property type="nucleotide sequence ID" value="NZ_CP060394.1"/>
</dbReference>
<feature type="transmembrane region" description="Helical" evidence="1">
    <location>
        <begin position="88"/>
        <end position="105"/>
    </location>
</feature>
<organism evidence="2 3">
    <name type="scientific">Alloacidobacterium dinghuense</name>
    <dbReference type="NCBI Taxonomy" id="2763107"/>
    <lineage>
        <taxon>Bacteria</taxon>
        <taxon>Pseudomonadati</taxon>
        <taxon>Acidobacteriota</taxon>
        <taxon>Terriglobia</taxon>
        <taxon>Terriglobales</taxon>
        <taxon>Acidobacteriaceae</taxon>
        <taxon>Alloacidobacterium</taxon>
    </lineage>
</organism>
<feature type="transmembrane region" description="Helical" evidence="1">
    <location>
        <begin position="111"/>
        <end position="130"/>
    </location>
</feature>
<evidence type="ECO:0000256" key="1">
    <source>
        <dbReference type="SAM" id="Phobius"/>
    </source>
</evidence>
<name>A0A7G8BEP9_9BACT</name>
<keyword evidence="1" id="KW-0812">Transmembrane</keyword>
<sequence>MALLIALVSALIPAFLLAVLFFFIGIKVEIAHHLKHPTEPDSMAGLSIFMVAILAGIAIYPIAAYAAFGALQPWRRPSREVLSVGSKFRFISTNVIILASLMAFYKLGYTFGPVAIVGLLWLSVANIILVRSHMGVTDRT</sequence>
<dbReference type="EMBL" id="CP060394">
    <property type="protein sequence ID" value="QNI31019.1"/>
    <property type="molecule type" value="Genomic_DNA"/>
</dbReference>
<evidence type="ECO:0000313" key="3">
    <source>
        <dbReference type="Proteomes" id="UP000515312"/>
    </source>
</evidence>